<dbReference type="EMBL" id="LT554077">
    <property type="protein sequence ID" value="SAM03313.1"/>
    <property type="molecule type" value="Genomic_DNA"/>
</dbReference>
<feature type="region of interest" description="Disordered" evidence="3">
    <location>
        <begin position="94"/>
        <end position="286"/>
    </location>
</feature>
<dbReference type="GO" id="GO:0000976">
    <property type="term" value="F:transcription cis-regulatory region binding"/>
    <property type="evidence" value="ECO:0007669"/>
    <property type="project" value="InterPro"/>
</dbReference>
<keyword evidence="6" id="KW-1185">Reference proteome</keyword>
<gene>
    <name evidence="5" type="primary">ABSGL_09131.1 scaffold 10682</name>
</gene>
<proteinExistence type="predicted"/>
<accession>A0A163K0F4</accession>
<feature type="compositionally biased region" description="Basic and acidic residues" evidence="3">
    <location>
        <begin position="218"/>
        <end position="234"/>
    </location>
</feature>
<sequence>MSAVGSESDTPLDSQEHTPSPHGRHRNGSISNNSKRKSVIDTRRAEQNRAAQRAFRMRRDLYVKELENKVHDMEILKDRVERLELENERLKYRVWELESSSTLPAITTSSLQPHSQPPSPSSSSSSSHLRQASSRGDTPYSNKDQQPPPPQSLPPPPPQLQLQQQQYHSTNSTESSSSSSSSSTTSSPPSLGPTTQQPILPPPSPSPSVFRPIPVAYWDKDGKSSKRPRSDPRTYQEAPSHRRHTDDTTPSEQGRVLDDLASILRTRHRPPIHQGQQQSTKELMHT</sequence>
<dbReference type="STRING" id="4829.A0A163K0F4"/>
<dbReference type="InterPro" id="IPR004827">
    <property type="entry name" value="bZIP"/>
</dbReference>
<organism evidence="5">
    <name type="scientific">Absidia glauca</name>
    <name type="common">Pin mould</name>
    <dbReference type="NCBI Taxonomy" id="4829"/>
    <lineage>
        <taxon>Eukaryota</taxon>
        <taxon>Fungi</taxon>
        <taxon>Fungi incertae sedis</taxon>
        <taxon>Mucoromycota</taxon>
        <taxon>Mucoromycotina</taxon>
        <taxon>Mucoromycetes</taxon>
        <taxon>Mucorales</taxon>
        <taxon>Cunninghamellaceae</taxon>
        <taxon>Absidia</taxon>
    </lineage>
</organism>
<feature type="compositionally biased region" description="Polar residues" evidence="3">
    <location>
        <begin position="98"/>
        <end position="108"/>
    </location>
</feature>
<dbReference type="SUPFAM" id="SSF57959">
    <property type="entry name" value="Leucine zipper domain"/>
    <property type="match status" value="1"/>
</dbReference>
<keyword evidence="2" id="KW-0539">Nucleus</keyword>
<feature type="region of interest" description="Disordered" evidence="3">
    <location>
        <begin position="1"/>
        <end position="57"/>
    </location>
</feature>
<name>A0A163K0F4_ABSGL</name>
<dbReference type="PANTHER" id="PTHR40621">
    <property type="entry name" value="TRANSCRIPTION FACTOR KAPC-RELATED"/>
    <property type="match status" value="1"/>
</dbReference>
<dbReference type="OMA" id="SEYQRHM"/>
<evidence type="ECO:0000313" key="5">
    <source>
        <dbReference type="EMBL" id="SAM03313.1"/>
    </source>
</evidence>
<comment type="subcellular location">
    <subcellularLocation>
        <location evidence="1">Nucleus</location>
    </subcellularLocation>
</comment>
<evidence type="ECO:0000259" key="4">
    <source>
        <dbReference type="PROSITE" id="PS00036"/>
    </source>
</evidence>
<dbReference type="PROSITE" id="PS00036">
    <property type="entry name" value="BZIP_BASIC"/>
    <property type="match status" value="1"/>
</dbReference>
<dbReference type="PANTHER" id="PTHR40621:SF6">
    <property type="entry name" value="AP-1-LIKE TRANSCRIPTION FACTOR YAP1-RELATED"/>
    <property type="match status" value="1"/>
</dbReference>
<dbReference type="GO" id="GO:0090575">
    <property type="term" value="C:RNA polymerase II transcription regulator complex"/>
    <property type="evidence" value="ECO:0007669"/>
    <property type="project" value="TreeGrafter"/>
</dbReference>
<feature type="compositionally biased region" description="Low complexity" evidence="3">
    <location>
        <begin position="160"/>
        <end position="198"/>
    </location>
</feature>
<dbReference type="Gene3D" id="1.20.5.170">
    <property type="match status" value="1"/>
</dbReference>
<feature type="compositionally biased region" description="Pro residues" evidence="3">
    <location>
        <begin position="146"/>
        <end position="159"/>
    </location>
</feature>
<dbReference type="CDD" id="cd14688">
    <property type="entry name" value="bZIP_YAP"/>
    <property type="match status" value="1"/>
</dbReference>
<dbReference type="InterPro" id="IPR046347">
    <property type="entry name" value="bZIP_sf"/>
</dbReference>
<protein>
    <recommendedName>
        <fullName evidence="4">BZIP domain-containing protein</fullName>
    </recommendedName>
</protein>
<feature type="compositionally biased region" description="Polar residues" evidence="3">
    <location>
        <begin position="1"/>
        <end position="13"/>
    </location>
</feature>
<dbReference type="Proteomes" id="UP000078561">
    <property type="component" value="Unassembled WGS sequence"/>
</dbReference>
<dbReference type="AlphaFoldDB" id="A0A163K0F4"/>
<feature type="compositionally biased region" description="Basic and acidic residues" evidence="3">
    <location>
        <begin position="38"/>
        <end position="47"/>
    </location>
</feature>
<evidence type="ECO:0000256" key="3">
    <source>
        <dbReference type="SAM" id="MobiDB-lite"/>
    </source>
</evidence>
<dbReference type="InParanoid" id="A0A163K0F4"/>
<feature type="compositionally biased region" description="Low complexity" evidence="3">
    <location>
        <begin position="121"/>
        <end position="135"/>
    </location>
</feature>
<dbReference type="OrthoDB" id="2290838at2759"/>
<dbReference type="InterPro" id="IPR050936">
    <property type="entry name" value="AP-1-like"/>
</dbReference>
<reference evidence="5" key="1">
    <citation type="submission" date="2016-04" db="EMBL/GenBank/DDBJ databases">
        <authorList>
            <person name="Evans L.H."/>
            <person name="Alamgir A."/>
            <person name="Owens N."/>
            <person name="Weber N.D."/>
            <person name="Virtaneva K."/>
            <person name="Barbian K."/>
            <person name="Babar A."/>
            <person name="Rosenke K."/>
        </authorList>
    </citation>
    <scope>NUCLEOTIDE SEQUENCE [LARGE SCALE GENOMIC DNA]</scope>
    <source>
        <strain evidence="5">CBS 101.48</strain>
    </source>
</reference>
<feature type="compositionally biased region" description="Polar residues" evidence="3">
    <location>
        <begin position="274"/>
        <end position="286"/>
    </location>
</feature>
<evidence type="ECO:0000256" key="1">
    <source>
        <dbReference type="ARBA" id="ARBA00004123"/>
    </source>
</evidence>
<feature type="domain" description="BZIP" evidence="4">
    <location>
        <begin position="43"/>
        <end position="58"/>
    </location>
</feature>
<evidence type="ECO:0000313" key="6">
    <source>
        <dbReference type="Proteomes" id="UP000078561"/>
    </source>
</evidence>
<evidence type="ECO:0000256" key="2">
    <source>
        <dbReference type="ARBA" id="ARBA00023242"/>
    </source>
</evidence>
<dbReference type="GO" id="GO:0001228">
    <property type="term" value="F:DNA-binding transcription activator activity, RNA polymerase II-specific"/>
    <property type="evidence" value="ECO:0007669"/>
    <property type="project" value="TreeGrafter"/>
</dbReference>